<evidence type="ECO:0000313" key="1">
    <source>
        <dbReference type="EMBL" id="KKN39598.1"/>
    </source>
</evidence>
<reference evidence="1" key="1">
    <citation type="journal article" date="2015" name="Nature">
        <title>Complex archaea that bridge the gap between prokaryotes and eukaryotes.</title>
        <authorList>
            <person name="Spang A."/>
            <person name="Saw J.H."/>
            <person name="Jorgensen S.L."/>
            <person name="Zaremba-Niedzwiedzka K."/>
            <person name="Martijn J."/>
            <person name="Lind A.E."/>
            <person name="van Eijk R."/>
            <person name="Schleper C."/>
            <person name="Guy L."/>
            <person name="Ettema T.J."/>
        </authorList>
    </citation>
    <scope>NUCLEOTIDE SEQUENCE</scope>
</reference>
<protein>
    <submittedName>
        <fullName evidence="1">Uncharacterized protein</fullName>
    </submittedName>
</protein>
<comment type="caution">
    <text evidence="1">The sequence shown here is derived from an EMBL/GenBank/DDBJ whole genome shotgun (WGS) entry which is preliminary data.</text>
</comment>
<dbReference type="AlphaFoldDB" id="A0A0F9TDL2"/>
<accession>A0A0F9TDL2</accession>
<name>A0A0F9TDL2_9ZZZZ</name>
<proteinExistence type="predicted"/>
<gene>
    <name evidence="1" type="ORF">LCGC14_0741720</name>
</gene>
<sequence length="102" mass="11719">MKVNCEPQSIVDTFEAIDNNDDKLKYVTNILESCGVESTNETVKIKPKKAKRAMTGWLCYLKTCQRTGIPYSECMTDTNRKESRYIPKKGYWKDLAEKGCPE</sequence>
<organism evidence="1">
    <name type="scientific">marine sediment metagenome</name>
    <dbReference type="NCBI Taxonomy" id="412755"/>
    <lineage>
        <taxon>unclassified sequences</taxon>
        <taxon>metagenomes</taxon>
        <taxon>ecological metagenomes</taxon>
    </lineage>
</organism>
<dbReference type="EMBL" id="LAZR01001754">
    <property type="protein sequence ID" value="KKN39598.1"/>
    <property type="molecule type" value="Genomic_DNA"/>
</dbReference>